<organism evidence="2 3">
    <name type="scientific">Halobacterium jilantaiense</name>
    <dbReference type="NCBI Taxonomy" id="355548"/>
    <lineage>
        <taxon>Archaea</taxon>
        <taxon>Methanobacteriati</taxon>
        <taxon>Methanobacteriota</taxon>
        <taxon>Stenosarchaea group</taxon>
        <taxon>Halobacteria</taxon>
        <taxon>Halobacteriales</taxon>
        <taxon>Halobacteriaceae</taxon>
        <taxon>Halobacterium</taxon>
    </lineage>
</organism>
<dbReference type="SUPFAM" id="SSF54506">
    <property type="entry name" value="Diaminopimelate epimerase-like"/>
    <property type="match status" value="1"/>
</dbReference>
<accession>A0A1I0NWH3</accession>
<dbReference type="PANTHER" id="PTHR13774:SF39">
    <property type="entry name" value="BIOSYNTHESIS PROTEIN, PUTATIVE-RELATED"/>
    <property type="match status" value="1"/>
</dbReference>
<dbReference type="GO" id="GO:0005737">
    <property type="term" value="C:cytoplasm"/>
    <property type="evidence" value="ECO:0007669"/>
    <property type="project" value="TreeGrafter"/>
</dbReference>
<protein>
    <submittedName>
        <fullName evidence="2">Phenazine biosynthesis protein PhzF family</fullName>
    </submittedName>
</protein>
<evidence type="ECO:0000313" key="3">
    <source>
        <dbReference type="Proteomes" id="UP000198518"/>
    </source>
</evidence>
<dbReference type="STRING" id="355548.SAMN04487945_1208"/>
<proteinExistence type="predicted"/>
<reference evidence="2 3" key="1">
    <citation type="submission" date="2016-10" db="EMBL/GenBank/DDBJ databases">
        <authorList>
            <person name="de Groot N.N."/>
        </authorList>
    </citation>
    <scope>NUCLEOTIDE SEQUENCE [LARGE SCALE GENOMIC DNA]</scope>
    <source>
        <strain evidence="2 3">CGMCC 1.5337</strain>
    </source>
</reference>
<gene>
    <name evidence="2" type="ORF">SAMN04487945_1208</name>
</gene>
<keyword evidence="3" id="KW-1185">Reference proteome</keyword>
<dbReference type="Gene3D" id="3.10.310.10">
    <property type="entry name" value="Diaminopimelate Epimerase, Chain A, domain 1"/>
    <property type="match status" value="2"/>
</dbReference>
<evidence type="ECO:0000313" key="2">
    <source>
        <dbReference type="EMBL" id="SEW06144.1"/>
    </source>
</evidence>
<evidence type="ECO:0000256" key="1">
    <source>
        <dbReference type="ARBA" id="ARBA00023235"/>
    </source>
</evidence>
<dbReference type="OrthoDB" id="105902at2157"/>
<dbReference type="RefSeq" id="WP_089668454.1">
    <property type="nucleotide sequence ID" value="NZ_FOJA01000001.1"/>
</dbReference>
<sequence length="302" mass="31510">MTETRALLVDAFTDEPCAGNAAGVVPDADGLADDQMQAIAAELGASETAFVTGSDDADRRVRYFTPTTEVDLCGHATIASHAHLFADGSIEAGEHTLETNVGVLDIDVTDDGVVWMTQNAPEIREVDLSYERVARVTGTEAAALRGASDDIPLAVADTGLPFLVVPITYLSDLGDADPDFDAVETLADEVGAAGVYMFSFDALDRESTLHGRAWVPGAGVDEDPVTGTASGAAGAYLDHFGAFDDDTPEEMVFEQGHFVDRPGTVRVRAADGGAPTVGGTAVETFDGDLVVPDADEDDILEA</sequence>
<dbReference type="PIRSF" id="PIRSF016184">
    <property type="entry name" value="PhzC_PhzF"/>
    <property type="match status" value="1"/>
</dbReference>
<dbReference type="Pfam" id="PF02567">
    <property type="entry name" value="PhzC-PhzF"/>
    <property type="match status" value="1"/>
</dbReference>
<dbReference type="InterPro" id="IPR003719">
    <property type="entry name" value="Phenazine_PhzF-like"/>
</dbReference>
<dbReference type="AlphaFoldDB" id="A0A1I0NWH3"/>
<keyword evidence="1" id="KW-0413">Isomerase</keyword>
<dbReference type="NCBIfam" id="TIGR00654">
    <property type="entry name" value="PhzF_family"/>
    <property type="match status" value="1"/>
</dbReference>
<dbReference type="Proteomes" id="UP000198518">
    <property type="component" value="Unassembled WGS sequence"/>
</dbReference>
<name>A0A1I0NWH3_9EURY</name>
<dbReference type="GO" id="GO:0016853">
    <property type="term" value="F:isomerase activity"/>
    <property type="evidence" value="ECO:0007669"/>
    <property type="project" value="UniProtKB-KW"/>
</dbReference>
<dbReference type="PANTHER" id="PTHR13774">
    <property type="entry name" value="PHENAZINE BIOSYNTHESIS PROTEIN"/>
    <property type="match status" value="1"/>
</dbReference>
<dbReference type="EMBL" id="FOJA01000001">
    <property type="protein sequence ID" value="SEW06144.1"/>
    <property type="molecule type" value="Genomic_DNA"/>
</dbReference>